<protein>
    <recommendedName>
        <fullName evidence="2">histidine kinase</fullName>
        <ecNumber evidence="2">2.7.13.3</ecNumber>
    </recommendedName>
</protein>
<comment type="catalytic activity">
    <reaction evidence="1">
        <text>ATP + protein L-histidine = ADP + protein N-phospho-L-histidine.</text>
        <dbReference type="EC" id="2.7.13.3"/>
    </reaction>
</comment>
<evidence type="ECO:0000256" key="7">
    <source>
        <dbReference type="SAM" id="Phobius"/>
    </source>
</evidence>
<dbReference type="InterPro" id="IPR005467">
    <property type="entry name" value="His_kinase_dom"/>
</dbReference>
<keyword evidence="10" id="KW-1185">Reference proteome</keyword>
<dbReference type="InterPro" id="IPR003594">
    <property type="entry name" value="HATPase_dom"/>
</dbReference>
<keyword evidence="7" id="KW-0812">Transmembrane</keyword>
<dbReference type="Proteomes" id="UP000232163">
    <property type="component" value="Unassembled WGS sequence"/>
</dbReference>
<evidence type="ECO:0000313" key="9">
    <source>
        <dbReference type="EMBL" id="PIO41952.1"/>
    </source>
</evidence>
<sequence>MGLVCRGDTSGAMKSILRHSTSLILYAGLIVSICLSVWSLLRTDIYRQQTELILGQASEIQWRASQSKEKVARIIGYLNVAVRSGEKPPRLLLEIQLLSFNLKSLVHLDYAATFITPQNIAGLHKAIKAVDTVVLPVAAIGKHYEQALGPMLVIDEYLAGLASAAVDHSQALSATSHIATDAARNRLVFFGALSALILSIISIHQYSRINRKKDQHIRSFSLLFAHMTRTRITALRLFLGYLDGKSHPPREMADAALRTIVELESINEGLMTIGHARAELQPAPLATLLEDIVRNCKYDLRIDADGEAGAVRVPASQFHLLIDELVRNSINAVAARTDPAISIRAYVRRRFLRGAQLVLIVSDNGTGMSPSVLAKAREPFFSTKAGVHVGLGLTNCVELIKTMAGTLDIISAPGAGTSVRITYSI</sequence>
<feature type="transmembrane region" description="Helical" evidence="7">
    <location>
        <begin position="23"/>
        <end position="41"/>
    </location>
</feature>
<keyword evidence="5" id="KW-0418">Kinase</keyword>
<dbReference type="SUPFAM" id="SSF55874">
    <property type="entry name" value="ATPase domain of HSP90 chaperone/DNA topoisomerase II/histidine kinase"/>
    <property type="match status" value="1"/>
</dbReference>
<dbReference type="InterPro" id="IPR036890">
    <property type="entry name" value="HATPase_C_sf"/>
</dbReference>
<dbReference type="EMBL" id="MZMT01000053">
    <property type="protein sequence ID" value="PIO41952.1"/>
    <property type="molecule type" value="Genomic_DNA"/>
</dbReference>
<evidence type="ECO:0000256" key="3">
    <source>
        <dbReference type="ARBA" id="ARBA00022553"/>
    </source>
</evidence>
<keyword evidence="3" id="KW-0597">Phosphoprotein</keyword>
<reference evidence="10" key="1">
    <citation type="journal article" date="2017" name="Int J Environ Stud">
        <title>Does the Miocene-Pliocene relict legume Oxytropis triphylla form nitrogen-fixing nodules with a combination of bacterial strains?</title>
        <authorList>
            <person name="Safronova V."/>
            <person name="Belimov A."/>
            <person name="Sazanova A."/>
            <person name="Kuznetsova I."/>
            <person name="Popova J."/>
            <person name="Andronov E."/>
            <person name="Verkhozina A."/>
            <person name="Tikhonovich I."/>
        </authorList>
    </citation>
    <scope>NUCLEOTIDE SEQUENCE [LARGE SCALE GENOMIC DNA]</scope>
    <source>
        <strain evidence="10">Tri-38</strain>
    </source>
</reference>
<evidence type="ECO:0000256" key="5">
    <source>
        <dbReference type="ARBA" id="ARBA00022777"/>
    </source>
</evidence>
<keyword evidence="4" id="KW-0808">Transferase</keyword>
<evidence type="ECO:0000313" key="10">
    <source>
        <dbReference type="Proteomes" id="UP000232163"/>
    </source>
</evidence>
<dbReference type="InterPro" id="IPR004358">
    <property type="entry name" value="Sig_transdc_His_kin-like_C"/>
</dbReference>
<dbReference type="PRINTS" id="PR00344">
    <property type="entry name" value="BCTRLSENSOR"/>
</dbReference>
<name>A0A2N9VR34_9HYPH</name>
<dbReference type="Gene3D" id="3.30.565.10">
    <property type="entry name" value="Histidine kinase-like ATPase, C-terminal domain"/>
    <property type="match status" value="1"/>
</dbReference>
<organism evidence="9 10">
    <name type="scientific">Phyllobacterium zundukense</name>
    <dbReference type="NCBI Taxonomy" id="1867719"/>
    <lineage>
        <taxon>Bacteria</taxon>
        <taxon>Pseudomonadati</taxon>
        <taxon>Pseudomonadota</taxon>
        <taxon>Alphaproteobacteria</taxon>
        <taxon>Hyphomicrobiales</taxon>
        <taxon>Phyllobacteriaceae</taxon>
        <taxon>Phyllobacterium</taxon>
    </lineage>
</organism>
<keyword evidence="6" id="KW-0902">Two-component regulatory system</keyword>
<dbReference type="PANTHER" id="PTHR44936">
    <property type="entry name" value="SENSOR PROTEIN CREC"/>
    <property type="match status" value="1"/>
</dbReference>
<gene>
    <name evidence="9" type="ORF">B5P45_23100</name>
</gene>
<dbReference type="SMART" id="SM00387">
    <property type="entry name" value="HATPase_c"/>
    <property type="match status" value="1"/>
</dbReference>
<dbReference type="EC" id="2.7.13.3" evidence="2"/>
<dbReference type="PROSITE" id="PS50109">
    <property type="entry name" value="HIS_KIN"/>
    <property type="match status" value="1"/>
</dbReference>
<feature type="domain" description="Histidine kinase" evidence="8">
    <location>
        <begin position="223"/>
        <end position="425"/>
    </location>
</feature>
<evidence type="ECO:0000256" key="6">
    <source>
        <dbReference type="ARBA" id="ARBA00023012"/>
    </source>
</evidence>
<accession>A0A2N9VR34</accession>
<keyword evidence="7" id="KW-0472">Membrane</keyword>
<dbReference type="Pfam" id="PF02518">
    <property type="entry name" value="HATPase_c"/>
    <property type="match status" value="1"/>
</dbReference>
<dbReference type="GO" id="GO:0000160">
    <property type="term" value="P:phosphorelay signal transduction system"/>
    <property type="evidence" value="ECO:0007669"/>
    <property type="project" value="UniProtKB-KW"/>
</dbReference>
<dbReference type="GO" id="GO:0004673">
    <property type="term" value="F:protein histidine kinase activity"/>
    <property type="evidence" value="ECO:0007669"/>
    <property type="project" value="UniProtKB-EC"/>
</dbReference>
<feature type="transmembrane region" description="Helical" evidence="7">
    <location>
        <begin position="187"/>
        <end position="206"/>
    </location>
</feature>
<evidence type="ECO:0000256" key="2">
    <source>
        <dbReference type="ARBA" id="ARBA00012438"/>
    </source>
</evidence>
<keyword evidence="7" id="KW-1133">Transmembrane helix</keyword>
<comment type="caution">
    <text evidence="9">The sequence shown here is derived from an EMBL/GenBank/DDBJ whole genome shotgun (WGS) entry which is preliminary data.</text>
</comment>
<proteinExistence type="predicted"/>
<evidence type="ECO:0000259" key="8">
    <source>
        <dbReference type="PROSITE" id="PS50109"/>
    </source>
</evidence>
<dbReference type="PANTHER" id="PTHR44936:SF9">
    <property type="entry name" value="SENSOR PROTEIN CREC"/>
    <property type="match status" value="1"/>
</dbReference>
<dbReference type="AlphaFoldDB" id="A0A2N9VR34"/>
<evidence type="ECO:0000256" key="1">
    <source>
        <dbReference type="ARBA" id="ARBA00000085"/>
    </source>
</evidence>
<evidence type="ECO:0000256" key="4">
    <source>
        <dbReference type="ARBA" id="ARBA00022679"/>
    </source>
</evidence>
<dbReference type="InterPro" id="IPR050980">
    <property type="entry name" value="2C_sensor_his_kinase"/>
</dbReference>